<evidence type="ECO:0000313" key="9">
    <source>
        <dbReference type="Proteomes" id="UP000028602"/>
    </source>
</evidence>
<feature type="transmembrane region" description="Helical" evidence="7">
    <location>
        <begin position="129"/>
        <end position="153"/>
    </location>
</feature>
<feature type="transmembrane region" description="Helical" evidence="7">
    <location>
        <begin position="96"/>
        <end position="117"/>
    </location>
</feature>
<evidence type="ECO:0000256" key="2">
    <source>
        <dbReference type="ARBA" id="ARBA00022448"/>
    </source>
</evidence>
<gene>
    <name evidence="8" type="ORF">GTPT_1359</name>
</gene>
<keyword evidence="9" id="KW-1185">Reference proteome</keyword>
<evidence type="ECO:0000256" key="5">
    <source>
        <dbReference type="ARBA" id="ARBA00022989"/>
    </source>
</evidence>
<dbReference type="Proteomes" id="UP000028602">
    <property type="component" value="Unassembled WGS sequence"/>
</dbReference>
<dbReference type="GO" id="GO:0005886">
    <property type="term" value="C:plasma membrane"/>
    <property type="evidence" value="ECO:0007669"/>
    <property type="project" value="UniProtKB-SubCell"/>
</dbReference>
<feature type="transmembrane region" description="Helical" evidence="7">
    <location>
        <begin position="37"/>
        <end position="59"/>
    </location>
</feature>
<feature type="transmembrane region" description="Helical" evidence="7">
    <location>
        <begin position="245"/>
        <end position="264"/>
    </location>
</feature>
<feature type="transmembrane region" description="Helical" evidence="7">
    <location>
        <begin position="271"/>
        <end position="291"/>
    </location>
</feature>
<proteinExistence type="predicted"/>
<keyword evidence="3" id="KW-1003">Cell membrane</keyword>
<feature type="transmembrane region" description="Helical" evidence="7">
    <location>
        <begin position="337"/>
        <end position="356"/>
    </location>
</feature>
<dbReference type="AlphaFoldDB" id="A0A085JIQ7"/>
<dbReference type="eggNOG" id="COG2211">
    <property type="taxonomic scope" value="Bacteria"/>
</dbReference>
<dbReference type="InterPro" id="IPR036259">
    <property type="entry name" value="MFS_trans_sf"/>
</dbReference>
<evidence type="ECO:0000256" key="1">
    <source>
        <dbReference type="ARBA" id="ARBA00004651"/>
    </source>
</evidence>
<comment type="caution">
    <text evidence="8">The sequence shown here is derived from an EMBL/GenBank/DDBJ whole genome shotgun (WGS) entry which is preliminary data.</text>
</comment>
<dbReference type="EMBL" id="JMPR01000023">
    <property type="protein sequence ID" value="KFD20353.1"/>
    <property type="molecule type" value="Genomic_DNA"/>
</dbReference>
<protein>
    <submittedName>
        <fullName evidence="8">Nucleoside permease</fullName>
    </submittedName>
</protein>
<comment type="subcellular location">
    <subcellularLocation>
        <location evidence="1">Cell membrane</location>
        <topology evidence="1">Multi-pass membrane protein</topology>
    </subcellularLocation>
</comment>
<evidence type="ECO:0000256" key="4">
    <source>
        <dbReference type="ARBA" id="ARBA00022692"/>
    </source>
</evidence>
<name>A0A085JIQ7_9GAMM</name>
<keyword evidence="2" id="KW-0813">Transport</keyword>
<dbReference type="RefSeq" id="WP_025903745.1">
    <property type="nucleotide sequence ID" value="NZ_ATMJ01000022.1"/>
</dbReference>
<sequence length="405" mass="44739">MDLNKTPRLLVMMFVQYFMQGAWNMTMGLVLSSYGMATIIGTAYALLGLATILSPLFIGMVADRFFASQKVMATLHLINAGVILCVPQFIEAHNTPMTLMMIFFVGLLFYPTTALANSISFSHINGVKYFPVIRVFGTFGFMVIGFIIGQMGYSGDTTTWYIASASAVALGLYCFTLPDTPPKAKGRTFVLRDLLCLDALSLFRDRNFSILMLTIFVLMIPKTAYSAYIPVFLKALGVDNAASMMQAGVACEVIFMFLLSFVLLKAGFKVTLLLGAVCWIIRSLLFSQAALDANMMFVLIGLMLQGFCWDFFFTVGDIYVDRKAQPEIKAQAQSLRFIVSNGIGLLFASTLCGQIFNSTVTEQGPEALPQWENFWLFSAMIAGIVVVFFLIFFKDDLSGKKVPTA</sequence>
<feature type="transmembrane region" description="Helical" evidence="7">
    <location>
        <begin position="159"/>
        <end position="177"/>
    </location>
</feature>
<evidence type="ECO:0000313" key="8">
    <source>
        <dbReference type="EMBL" id="KFD20353.1"/>
    </source>
</evidence>
<dbReference type="PANTHER" id="PTHR23522:SF4">
    <property type="entry name" value="NUCLEOSIDE PERMEASE NUPG-RELATED"/>
    <property type="match status" value="1"/>
</dbReference>
<dbReference type="InterPro" id="IPR004740">
    <property type="entry name" value="Nuc_H_symport"/>
</dbReference>
<dbReference type="Gene3D" id="1.20.1250.20">
    <property type="entry name" value="MFS general substrate transporter like domains"/>
    <property type="match status" value="2"/>
</dbReference>
<feature type="transmembrane region" description="Helical" evidence="7">
    <location>
        <begin position="210"/>
        <end position="233"/>
    </location>
</feature>
<dbReference type="OrthoDB" id="9783013at2"/>
<evidence type="ECO:0000256" key="3">
    <source>
        <dbReference type="ARBA" id="ARBA00022475"/>
    </source>
</evidence>
<keyword evidence="4 7" id="KW-0812">Transmembrane</keyword>
<dbReference type="PANTHER" id="PTHR23522">
    <property type="entry name" value="BLL5896 PROTEIN"/>
    <property type="match status" value="1"/>
</dbReference>
<evidence type="ECO:0000256" key="7">
    <source>
        <dbReference type="SAM" id="Phobius"/>
    </source>
</evidence>
<keyword evidence="6 7" id="KW-0472">Membrane</keyword>
<feature type="transmembrane region" description="Helical" evidence="7">
    <location>
        <begin position="376"/>
        <end position="393"/>
    </location>
</feature>
<evidence type="ECO:0000256" key="6">
    <source>
        <dbReference type="ARBA" id="ARBA00023136"/>
    </source>
</evidence>
<dbReference type="Pfam" id="PF03825">
    <property type="entry name" value="Nuc_H_symport"/>
    <property type="match status" value="1"/>
</dbReference>
<organism evidence="8 9">
    <name type="scientific">Tatumella ptyseos ATCC 33301</name>
    <dbReference type="NCBI Taxonomy" id="1005995"/>
    <lineage>
        <taxon>Bacteria</taxon>
        <taxon>Pseudomonadati</taxon>
        <taxon>Pseudomonadota</taxon>
        <taxon>Gammaproteobacteria</taxon>
        <taxon>Enterobacterales</taxon>
        <taxon>Erwiniaceae</taxon>
        <taxon>Tatumella</taxon>
    </lineage>
</organism>
<dbReference type="GO" id="GO:0015212">
    <property type="term" value="F:cytidine transmembrane transporter activity"/>
    <property type="evidence" value="ECO:0007669"/>
    <property type="project" value="TreeGrafter"/>
</dbReference>
<dbReference type="SUPFAM" id="SSF103473">
    <property type="entry name" value="MFS general substrate transporter"/>
    <property type="match status" value="1"/>
</dbReference>
<feature type="transmembrane region" description="Helical" evidence="7">
    <location>
        <begin position="9"/>
        <end position="31"/>
    </location>
</feature>
<feature type="transmembrane region" description="Helical" evidence="7">
    <location>
        <begin position="297"/>
        <end position="316"/>
    </location>
</feature>
<feature type="transmembrane region" description="Helical" evidence="7">
    <location>
        <begin position="71"/>
        <end position="90"/>
    </location>
</feature>
<dbReference type="GO" id="GO:0015213">
    <property type="term" value="F:uridine transmembrane transporter activity"/>
    <property type="evidence" value="ECO:0007669"/>
    <property type="project" value="TreeGrafter"/>
</dbReference>
<reference evidence="8 9" key="1">
    <citation type="submission" date="2014-05" db="EMBL/GenBank/DDBJ databases">
        <title>ATOL: Assembling a taxonomically balanced genome-scale reconstruction of the evolutionary history of the Enterobacteriaceae.</title>
        <authorList>
            <person name="Plunkett G.III."/>
            <person name="Neeno-Eckwall E.C."/>
            <person name="Glasner J.D."/>
            <person name="Perna N.T."/>
        </authorList>
    </citation>
    <scope>NUCLEOTIDE SEQUENCE [LARGE SCALE GENOMIC DNA]</scope>
    <source>
        <strain evidence="8 9">ATCC 33301</strain>
    </source>
</reference>
<accession>A0A085JIQ7</accession>
<keyword evidence="5 7" id="KW-1133">Transmembrane helix</keyword>